<name>A0A1S8A542_ROSNE</name>
<protein>
    <submittedName>
        <fullName evidence="1">Uncharacterized protein</fullName>
    </submittedName>
</protein>
<gene>
    <name evidence="1" type="ORF">SAMD00023353_0300740</name>
</gene>
<reference evidence="1" key="1">
    <citation type="submission" date="2016-03" db="EMBL/GenBank/DDBJ databases">
        <title>Draft genome sequence of Rosellinia necatrix.</title>
        <authorList>
            <person name="Kanematsu S."/>
        </authorList>
    </citation>
    <scope>NUCLEOTIDE SEQUENCE [LARGE SCALE GENOMIC DNA]</scope>
    <source>
        <strain evidence="1">W97</strain>
    </source>
</reference>
<evidence type="ECO:0000313" key="2">
    <source>
        <dbReference type="Proteomes" id="UP000054516"/>
    </source>
</evidence>
<keyword evidence="2" id="KW-1185">Reference proteome</keyword>
<organism evidence="1">
    <name type="scientific">Rosellinia necatrix</name>
    <name type="common">White root-rot fungus</name>
    <dbReference type="NCBI Taxonomy" id="77044"/>
    <lineage>
        <taxon>Eukaryota</taxon>
        <taxon>Fungi</taxon>
        <taxon>Dikarya</taxon>
        <taxon>Ascomycota</taxon>
        <taxon>Pezizomycotina</taxon>
        <taxon>Sordariomycetes</taxon>
        <taxon>Xylariomycetidae</taxon>
        <taxon>Xylariales</taxon>
        <taxon>Xylariaceae</taxon>
        <taxon>Rosellinia</taxon>
    </lineage>
</organism>
<dbReference type="Proteomes" id="UP000054516">
    <property type="component" value="Unassembled WGS sequence"/>
</dbReference>
<dbReference type="AlphaFoldDB" id="A0A1S8A542"/>
<evidence type="ECO:0000313" key="1">
    <source>
        <dbReference type="EMBL" id="GAW25217.1"/>
    </source>
</evidence>
<proteinExistence type="predicted"/>
<accession>A0A1S8A542</accession>
<sequence length="199" mass="21999">MTQVTIQRRWHQKRDSREVCLASCVCEGEDEDGTDAEEDGDDAVSNAWVGNGGRIREDVASGIRAVGTGSRKAPTRLIGSDGMRRVENPRLMRLGPSSYGEDCERPPFFLEATRGTGAKSDCDTRKGMGKSLGPAIAKQWVAQMGRFRPENVVAGHWYGPRKRWPGLWLCGQKRRPVDLRGADRPNGGHHLLFILLMGP</sequence>
<dbReference type="EMBL" id="DF977448">
    <property type="protein sequence ID" value="GAW25217.1"/>
    <property type="molecule type" value="Genomic_DNA"/>
</dbReference>